<comment type="caution">
    <text evidence="2">The sequence shown here is derived from an EMBL/GenBank/DDBJ whole genome shotgun (WGS) entry which is preliminary data.</text>
</comment>
<feature type="domain" description="BTB" evidence="1">
    <location>
        <begin position="194"/>
        <end position="261"/>
    </location>
</feature>
<dbReference type="InterPro" id="IPR000210">
    <property type="entry name" value="BTB/POZ_dom"/>
</dbReference>
<accession>A0A8X6J0T5</accession>
<dbReference type="AlphaFoldDB" id="A0A8X6J0T5"/>
<dbReference type="Gene3D" id="3.30.710.10">
    <property type="entry name" value="Potassium Channel Kv1.1, Chain A"/>
    <property type="match status" value="1"/>
</dbReference>
<proteinExistence type="predicted"/>
<dbReference type="OrthoDB" id="6359943at2759"/>
<dbReference type="Proteomes" id="UP000887116">
    <property type="component" value="Unassembled WGS sequence"/>
</dbReference>
<organism evidence="2 3">
    <name type="scientific">Trichonephila clavata</name>
    <name type="common">Joro spider</name>
    <name type="synonym">Nephila clavata</name>
    <dbReference type="NCBI Taxonomy" id="2740835"/>
    <lineage>
        <taxon>Eukaryota</taxon>
        <taxon>Metazoa</taxon>
        <taxon>Ecdysozoa</taxon>
        <taxon>Arthropoda</taxon>
        <taxon>Chelicerata</taxon>
        <taxon>Arachnida</taxon>
        <taxon>Araneae</taxon>
        <taxon>Araneomorphae</taxon>
        <taxon>Entelegynae</taxon>
        <taxon>Araneoidea</taxon>
        <taxon>Nephilidae</taxon>
        <taxon>Trichonephila</taxon>
    </lineage>
</organism>
<dbReference type="SUPFAM" id="SSF54695">
    <property type="entry name" value="POZ domain"/>
    <property type="match status" value="1"/>
</dbReference>
<protein>
    <submittedName>
        <fullName evidence="2">Speckle-type POZ protein</fullName>
    </submittedName>
</protein>
<dbReference type="PROSITE" id="PS50097">
    <property type="entry name" value="BTB"/>
    <property type="match status" value="1"/>
</dbReference>
<keyword evidence="3" id="KW-1185">Reference proteome</keyword>
<name>A0A8X6J0T5_TRICU</name>
<dbReference type="PANTHER" id="PTHR24413">
    <property type="entry name" value="SPECKLE-TYPE POZ PROTEIN"/>
    <property type="match status" value="1"/>
</dbReference>
<dbReference type="CDD" id="cd18186">
    <property type="entry name" value="BTB_POZ_ZBTB_KLHL-like"/>
    <property type="match status" value="1"/>
</dbReference>
<reference evidence="2" key="1">
    <citation type="submission" date="2020-07" db="EMBL/GenBank/DDBJ databases">
        <title>Multicomponent nature underlies the extraordinary mechanical properties of spider dragline silk.</title>
        <authorList>
            <person name="Kono N."/>
            <person name="Nakamura H."/>
            <person name="Mori M."/>
            <person name="Yoshida Y."/>
            <person name="Ohtoshi R."/>
            <person name="Malay A.D."/>
            <person name="Moran D.A.P."/>
            <person name="Tomita M."/>
            <person name="Numata K."/>
            <person name="Arakawa K."/>
        </authorList>
    </citation>
    <scope>NUCLEOTIDE SEQUENCE</scope>
</reference>
<dbReference type="EMBL" id="BMAO01027183">
    <property type="protein sequence ID" value="GFR15015.1"/>
    <property type="molecule type" value="Genomic_DNA"/>
</dbReference>
<evidence type="ECO:0000313" key="3">
    <source>
        <dbReference type="Proteomes" id="UP000887116"/>
    </source>
</evidence>
<dbReference type="Pfam" id="PF00651">
    <property type="entry name" value="BTB"/>
    <property type="match status" value="1"/>
</dbReference>
<evidence type="ECO:0000313" key="2">
    <source>
        <dbReference type="EMBL" id="GFR15015.1"/>
    </source>
</evidence>
<evidence type="ECO:0000259" key="1">
    <source>
        <dbReference type="PROSITE" id="PS50097"/>
    </source>
</evidence>
<dbReference type="InterPro" id="IPR011333">
    <property type="entry name" value="SKP1/BTB/POZ_sf"/>
</dbReference>
<sequence length="325" mass="37441">MNNSLSEKEVNNTLETVTRVDVSKDALIWTIDNFSVLQQDPNLELFSPTLNNNSHNKPRWGVKVKKGAQFGTRFYDFFLLLYTFPRFFHQPLKIELSLVREDSNKSLLSREMCLNLHYKNEQTQSEVCLPVVDKIVSIVHSQINSWASTNLTIKCVISYKVHNIVSVKENDELLPSNLSNISSFEQFYLSERLSDFSLKVDDEVLPVHRIVLASHSSVFAAMIESDMKENHERFAVISDIPSNVLKDMLHYMYCGMVEDLSPEKAILLYEAADIYNVQHLKEDCAVYLCSHMNDDISANVLRLANLYNDKRLETAVRLLLNRKNE</sequence>
<dbReference type="SMART" id="SM00225">
    <property type="entry name" value="BTB"/>
    <property type="match status" value="1"/>
</dbReference>
<gene>
    <name evidence="2" type="primary">spop_12</name>
    <name evidence="2" type="ORF">TNCT_280191</name>
</gene>